<keyword evidence="1" id="KW-0675">Receptor</keyword>
<sequence length="306" mass="35045">MSANWNDRIYAGFTLGIQSVNIHTGTYYNEMLTEAGTNNLHPYYLSNEEELTGNGIDVKFGMIFRPIETSPFRIGIAVHTPTFYSLTNDAYLSLQSPYKHGESSTSNASVDVVGNEYNIRTPWKFNISMATTVANVLALDAEYEYCDYTFARVKYDNYNDYYYLGSGKTDYALKEEAKRYMKPVSTFKVGAEARLTDNIYFRAGYNYVSAPMKKNAFLNLFTNSSSYFYSTNTDYVNLGEIQRATFGLGFKTKNFYADFAYQFQKQQGDLYTFHVPEENVTDVNRLDAAVVDLDRHNFMLTVGYKF</sequence>
<organism evidence="1">
    <name type="scientific">gut metagenome</name>
    <dbReference type="NCBI Taxonomy" id="749906"/>
    <lineage>
        <taxon>unclassified sequences</taxon>
        <taxon>metagenomes</taxon>
        <taxon>organismal metagenomes</taxon>
    </lineage>
</organism>
<proteinExistence type="predicted"/>
<comment type="caution">
    <text evidence="1">The sequence shown here is derived from an EMBL/GenBank/DDBJ whole genome shotgun (WGS) entry which is preliminary data.</text>
</comment>
<gene>
    <name evidence="1" type="ORF">EVA_13414</name>
</gene>
<dbReference type="AlphaFoldDB" id="J9FU24"/>
<accession>J9FU24</accession>
<reference evidence="1" key="1">
    <citation type="journal article" date="2012" name="PLoS ONE">
        <title>Gene sets for utilization of primary and secondary nutrition supplies in the distal gut of endangered iberian lynx.</title>
        <authorList>
            <person name="Alcaide M."/>
            <person name="Messina E."/>
            <person name="Richter M."/>
            <person name="Bargiela R."/>
            <person name="Peplies J."/>
            <person name="Huws S.A."/>
            <person name="Newbold C.J."/>
            <person name="Golyshin P.N."/>
            <person name="Simon M.A."/>
            <person name="Lopez G."/>
            <person name="Yakimov M.M."/>
            <person name="Ferrer M."/>
        </authorList>
    </citation>
    <scope>NUCLEOTIDE SEQUENCE</scope>
</reference>
<name>J9FU24_9ZZZZ</name>
<dbReference type="Gene3D" id="2.40.160.60">
    <property type="entry name" value="Outer membrane protein transport protein (OMPP1/FadL/TodX)"/>
    <property type="match status" value="1"/>
</dbReference>
<dbReference type="EMBL" id="AMCI01004247">
    <property type="protein sequence ID" value="EJW98476.1"/>
    <property type="molecule type" value="Genomic_DNA"/>
</dbReference>
<dbReference type="SUPFAM" id="SSF56935">
    <property type="entry name" value="Porins"/>
    <property type="match status" value="1"/>
</dbReference>
<evidence type="ECO:0000313" key="1">
    <source>
        <dbReference type="EMBL" id="EJW98476.1"/>
    </source>
</evidence>
<protein>
    <submittedName>
        <fullName evidence="1">Hemin receptor</fullName>
    </submittedName>
</protein>